<evidence type="ECO:0000256" key="3">
    <source>
        <dbReference type="ARBA" id="ARBA00022679"/>
    </source>
</evidence>
<proteinExistence type="inferred from homology"/>
<dbReference type="PANTHER" id="PTHR43630">
    <property type="entry name" value="POLY-BETA-1,6-N-ACETYL-D-GLUCOSAMINE SYNTHASE"/>
    <property type="match status" value="1"/>
</dbReference>
<dbReference type="SUPFAM" id="SSF160246">
    <property type="entry name" value="EspE N-terminal domain-like"/>
    <property type="match status" value="1"/>
</dbReference>
<keyword evidence="2 7" id="KW-0328">Glycosyltransferase</keyword>
<dbReference type="RefSeq" id="WP_226747424.1">
    <property type="nucleotide sequence ID" value="NZ_JAJATZ010000002.1"/>
</dbReference>
<dbReference type="InterPro" id="IPR007831">
    <property type="entry name" value="T2SS_GspE_N"/>
</dbReference>
<comment type="similarity">
    <text evidence="1">Belongs to the glycosyltransferase 2 family.</text>
</comment>
<dbReference type="EMBL" id="JAJATZ010000002">
    <property type="protein sequence ID" value="MCB5198493.1"/>
    <property type="molecule type" value="Genomic_DNA"/>
</dbReference>
<keyword evidence="8" id="KW-1185">Reference proteome</keyword>
<gene>
    <name evidence="7" type="ORF">LGQ03_04515</name>
</gene>
<evidence type="ECO:0000256" key="1">
    <source>
        <dbReference type="ARBA" id="ARBA00006739"/>
    </source>
</evidence>
<evidence type="ECO:0000256" key="2">
    <source>
        <dbReference type="ARBA" id="ARBA00022676"/>
    </source>
</evidence>
<dbReference type="InterPro" id="IPR001173">
    <property type="entry name" value="Glyco_trans_2-like"/>
</dbReference>
<protein>
    <submittedName>
        <fullName evidence="7">Glycosyltransferase</fullName>
        <ecNumber evidence="7">2.4.-.-</ecNumber>
    </submittedName>
</protein>
<dbReference type="EC" id="2.4.-.-" evidence="7"/>
<feature type="transmembrane region" description="Helical" evidence="4">
    <location>
        <begin position="204"/>
        <end position="231"/>
    </location>
</feature>
<comment type="caution">
    <text evidence="7">The sequence shown here is derived from an EMBL/GenBank/DDBJ whole genome shotgun (WGS) entry which is preliminary data.</text>
</comment>
<evidence type="ECO:0000313" key="7">
    <source>
        <dbReference type="EMBL" id="MCB5198493.1"/>
    </source>
</evidence>
<name>A0ABS8BRZ9_9RHOB</name>
<feature type="domain" description="Type II secretion system protein GspE N-terminal" evidence="5">
    <location>
        <begin position="75"/>
        <end position="152"/>
    </location>
</feature>
<feature type="domain" description="Glycosyltransferase 2-like" evidence="6">
    <location>
        <begin position="333"/>
        <end position="523"/>
    </location>
</feature>
<dbReference type="Gene3D" id="3.90.550.10">
    <property type="entry name" value="Spore Coat Polysaccharide Biosynthesis Protein SpsA, Chain A"/>
    <property type="match status" value="1"/>
</dbReference>
<dbReference type="InterPro" id="IPR037257">
    <property type="entry name" value="T2SS_E_N_sf"/>
</dbReference>
<dbReference type="Proteomes" id="UP001138961">
    <property type="component" value="Unassembled WGS sequence"/>
</dbReference>
<sequence>MTTLTDHTTEELTPSLVLAPLSAHLLHDGVVSRDQVIAAQRFAYDTGLSLGDVYFQRYAVSQRSLIHAERDILNTRLIDPASDPPDDRLIRAFGPTECITAGVLPWRQTGEVTVVLAPDLLTYQRAEPDLAARLGPVRLALATPDQITTAVIASCSHDLAMRAETRLDAADSSRNWHSGRATLWGASVMAGLATLAWLTPGWLVTTLCLISIGLMLMATALKSAAAIAGLVPASFPPRPGPQAVLPVITLLIPLYDERDIADHLIARLEALRYPRALLDVCLVLEDNDDTTRQALGRISLLTWMRAMTVPEGTLRTKPRALNYALPHARGGIIGVYDAEDAPDTDQLLVVADAFARADPRVACLQGVLDYYNSTTNWLTRCFTIEYASWFRVVLPGYARLGLVVPLGGTTLFFRRDILERLGGWDAHNVTEDADLGLRLARHGYRTAFIPSVTQEEANGRAWPWVKQRSRWLKGYAITYAVHMRRPWRLLHDLGLWRFCGVQVLFLGTLSQFVLAPFLWSFWLILLGLPHPMTTALTTGQWQTLVALFVGAELINLVIAAIALRRADKLRLLGWALTLQFYFPLGSLAVYKGLLELAWKPFWWDKTAHGILLPPDQLRTLPRPVPRPASDG</sequence>
<dbReference type="Pfam" id="PF05157">
    <property type="entry name" value="MshEN"/>
    <property type="match status" value="1"/>
</dbReference>
<dbReference type="SUPFAM" id="SSF53448">
    <property type="entry name" value="Nucleotide-diphospho-sugar transferases"/>
    <property type="match status" value="1"/>
</dbReference>
<organism evidence="7 8">
    <name type="scientific">Loktanella gaetbuli</name>
    <dbReference type="NCBI Taxonomy" id="2881335"/>
    <lineage>
        <taxon>Bacteria</taxon>
        <taxon>Pseudomonadati</taxon>
        <taxon>Pseudomonadota</taxon>
        <taxon>Alphaproteobacteria</taxon>
        <taxon>Rhodobacterales</taxon>
        <taxon>Roseobacteraceae</taxon>
        <taxon>Loktanella</taxon>
    </lineage>
</organism>
<dbReference type="Pfam" id="PF13632">
    <property type="entry name" value="Glyco_trans_2_3"/>
    <property type="match status" value="1"/>
</dbReference>
<feature type="transmembrane region" description="Helical" evidence="4">
    <location>
        <begin position="571"/>
        <end position="590"/>
    </location>
</feature>
<feature type="transmembrane region" description="Helical" evidence="4">
    <location>
        <begin position="181"/>
        <end position="198"/>
    </location>
</feature>
<feature type="transmembrane region" description="Helical" evidence="4">
    <location>
        <begin position="544"/>
        <end position="564"/>
    </location>
</feature>
<reference evidence="7" key="1">
    <citation type="submission" date="2021-10" db="EMBL/GenBank/DDBJ databases">
        <title>Loktanella gaetbuli sp. nov., isolated from a tidal flat.</title>
        <authorList>
            <person name="Park S."/>
            <person name="Yoon J.-H."/>
        </authorList>
    </citation>
    <scope>NUCLEOTIDE SEQUENCE</scope>
    <source>
        <strain evidence="7">TSTF-M6</strain>
    </source>
</reference>
<evidence type="ECO:0000259" key="5">
    <source>
        <dbReference type="Pfam" id="PF05157"/>
    </source>
</evidence>
<evidence type="ECO:0000259" key="6">
    <source>
        <dbReference type="Pfam" id="PF13632"/>
    </source>
</evidence>
<evidence type="ECO:0000313" key="8">
    <source>
        <dbReference type="Proteomes" id="UP001138961"/>
    </source>
</evidence>
<feature type="transmembrane region" description="Helical" evidence="4">
    <location>
        <begin position="494"/>
        <end position="524"/>
    </location>
</feature>
<keyword evidence="4" id="KW-0812">Transmembrane</keyword>
<keyword evidence="4" id="KW-1133">Transmembrane helix</keyword>
<dbReference type="GO" id="GO:0016757">
    <property type="term" value="F:glycosyltransferase activity"/>
    <property type="evidence" value="ECO:0007669"/>
    <property type="project" value="UniProtKB-KW"/>
</dbReference>
<evidence type="ECO:0000256" key="4">
    <source>
        <dbReference type="SAM" id="Phobius"/>
    </source>
</evidence>
<keyword evidence="3 7" id="KW-0808">Transferase</keyword>
<accession>A0ABS8BRZ9</accession>
<dbReference type="InterPro" id="IPR029044">
    <property type="entry name" value="Nucleotide-diphossugar_trans"/>
</dbReference>
<keyword evidence="4" id="KW-0472">Membrane</keyword>
<dbReference type="PANTHER" id="PTHR43630:SF1">
    <property type="entry name" value="POLY-BETA-1,6-N-ACETYL-D-GLUCOSAMINE SYNTHASE"/>
    <property type="match status" value="1"/>
</dbReference>